<dbReference type="RefSeq" id="WP_095652016.1">
    <property type="nucleotide sequence ID" value="NZ_LMVM01000005.1"/>
</dbReference>
<evidence type="ECO:0000313" key="1">
    <source>
        <dbReference type="EMBL" id="PAV05463.1"/>
    </source>
</evidence>
<comment type="caution">
    <text evidence="1">The sequence shown here is derived from an EMBL/GenBank/DDBJ whole genome shotgun (WGS) entry which is preliminary data.</text>
</comment>
<dbReference type="EMBL" id="LMVM01000005">
    <property type="protein sequence ID" value="PAV05463.1"/>
    <property type="molecule type" value="Genomic_DNA"/>
</dbReference>
<dbReference type="OrthoDB" id="373375at2157"/>
<accession>A0A2A2H880</accession>
<protein>
    <submittedName>
        <fullName evidence="1">Uncharacterized protein</fullName>
    </submittedName>
</protein>
<reference evidence="1 2" key="1">
    <citation type="journal article" date="2017" name="BMC Genomics">
        <title>Genomic analysis of methanogenic archaea reveals a shift towards energy conservation.</title>
        <authorList>
            <person name="Gilmore S.P."/>
            <person name="Henske J.K."/>
            <person name="Sexton J.A."/>
            <person name="Solomon K.V."/>
            <person name="Seppala S."/>
            <person name="Yoo J.I."/>
            <person name="Huyett L.M."/>
            <person name="Pressman A."/>
            <person name="Cogan J.Z."/>
            <person name="Kivenson V."/>
            <person name="Peng X."/>
            <person name="Tan Y."/>
            <person name="Valentine D.L."/>
            <person name="O'Malley M.A."/>
        </authorList>
    </citation>
    <scope>NUCLEOTIDE SEQUENCE [LARGE SCALE GENOMIC DNA]</scope>
    <source>
        <strain evidence="1 2">M.o.H.</strain>
    </source>
</reference>
<keyword evidence="2" id="KW-1185">Reference proteome</keyword>
<dbReference type="AlphaFoldDB" id="A0A2A2H880"/>
<sequence>MPLLINYEETQSAKEKYLKMGLTNDIEIWLAMHSWKIRKLGLELDGKPLAELIRLDEKLLVVINEKTKKMLVLNDVECSDF</sequence>
<organism evidence="1 2">
    <name type="scientific">Methanobacterium bryantii</name>
    <dbReference type="NCBI Taxonomy" id="2161"/>
    <lineage>
        <taxon>Archaea</taxon>
        <taxon>Methanobacteriati</taxon>
        <taxon>Methanobacteriota</taxon>
        <taxon>Methanomada group</taxon>
        <taxon>Methanobacteria</taxon>
        <taxon>Methanobacteriales</taxon>
        <taxon>Methanobacteriaceae</taxon>
        <taxon>Methanobacterium</taxon>
    </lineage>
</organism>
<gene>
    <name evidence="1" type="ORF">ASJ80_09450</name>
</gene>
<evidence type="ECO:0000313" key="2">
    <source>
        <dbReference type="Proteomes" id="UP000217784"/>
    </source>
</evidence>
<dbReference type="Proteomes" id="UP000217784">
    <property type="component" value="Unassembled WGS sequence"/>
</dbReference>
<name>A0A2A2H880_METBR</name>
<proteinExistence type="predicted"/>